<protein>
    <submittedName>
        <fullName evidence="2">UDP-4-amino-4, 6-dideoxy-N-acetyl-beta-L-altrosamine N-acetyltransferase</fullName>
    </submittedName>
</protein>
<feature type="domain" description="N-acetyltransferase" evidence="1">
    <location>
        <begin position="13"/>
        <end position="167"/>
    </location>
</feature>
<dbReference type="RefSeq" id="WP_121923439.1">
    <property type="nucleotide sequence ID" value="NZ_REFO01000013.1"/>
</dbReference>
<dbReference type="PANTHER" id="PTHR43415">
    <property type="entry name" value="SPERMIDINE N(1)-ACETYLTRANSFERASE"/>
    <property type="match status" value="1"/>
</dbReference>
<dbReference type="InterPro" id="IPR016181">
    <property type="entry name" value="Acyl_CoA_acyltransferase"/>
</dbReference>
<dbReference type="Gene3D" id="3.40.630.30">
    <property type="match status" value="1"/>
</dbReference>
<dbReference type="NCBIfam" id="TIGR03585">
    <property type="entry name" value="PseH"/>
    <property type="match status" value="1"/>
</dbReference>
<dbReference type="PROSITE" id="PS51186">
    <property type="entry name" value="GNAT"/>
    <property type="match status" value="1"/>
</dbReference>
<sequence>MKENIKIKEVELINFIYLPLKQKKMILEWRNHPDIRKWMYNQYEISLDEHLNFIESLKNKKDKLYFLVKKEDKYIGVIDFYDIDNNKKEAKFGLYKNPYEKTVGIGKILIETVIEFAFNILKLKKLKLEVFNENKKARNLYKRYNFRKIGEKVINNKKIICMELTNENRQS</sequence>
<name>A0A3M0BE65_9AQUI</name>
<keyword evidence="3" id="KW-1185">Reference proteome</keyword>
<dbReference type="OrthoDB" id="9795206at2"/>
<dbReference type="PANTHER" id="PTHR43415:SF3">
    <property type="entry name" value="GNAT-FAMILY ACETYLTRANSFERASE"/>
    <property type="match status" value="1"/>
</dbReference>
<comment type="caution">
    <text evidence="2">The sequence shown here is derived from an EMBL/GenBank/DDBJ whole genome shotgun (WGS) entry which is preliminary data.</text>
</comment>
<keyword evidence="2" id="KW-0808">Transferase</keyword>
<dbReference type="Proteomes" id="UP000280842">
    <property type="component" value="Unassembled WGS sequence"/>
</dbReference>
<dbReference type="Pfam" id="PF00583">
    <property type="entry name" value="Acetyltransf_1"/>
    <property type="match status" value="1"/>
</dbReference>
<evidence type="ECO:0000313" key="3">
    <source>
        <dbReference type="Proteomes" id="UP000280842"/>
    </source>
</evidence>
<evidence type="ECO:0000313" key="2">
    <source>
        <dbReference type="EMBL" id="RMA93268.1"/>
    </source>
</evidence>
<proteinExistence type="predicted"/>
<dbReference type="InterPro" id="IPR020036">
    <property type="entry name" value="PseH"/>
</dbReference>
<dbReference type="EMBL" id="REFO01000013">
    <property type="protein sequence ID" value="RMA93268.1"/>
    <property type="molecule type" value="Genomic_DNA"/>
</dbReference>
<dbReference type="SUPFAM" id="SSF55729">
    <property type="entry name" value="Acyl-CoA N-acyltransferases (Nat)"/>
    <property type="match status" value="1"/>
</dbReference>
<dbReference type="InterPro" id="IPR000182">
    <property type="entry name" value="GNAT_dom"/>
</dbReference>
<evidence type="ECO:0000259" key="1">
    <source>
        <dbReference type="PROSITE" id="PS51186"/>
    </source>
</evidence>
<organism evidence="2 3">
    <name type="scientific">Hydrogenothermus marinus</name>
    <dbReference type="NCBI Taxonomy" id="133270"/>
    <lineage>
        <taxon>Bacteria</taxon>
        <taxon>Pseudomonadati</taxon>
        <taxon>Aquificota</taxon>
        <taxon>Aquificia</taxon>
        <taxon>Aquificales</taxon>
        <taxon>Hydrogenothermaceae</taxon>
        <taxon>Hydrogenothermus</taxon>
    </lineage>
</organism>
<reference evidence="2 3" key="1">
    <citation type="submission" date="2018-10" db="EMBL/GenBank/DDBJ databases">
        <title>Genomic Encyclopedia of Archaeal and Bacterial Type Strains, Phase II (KMG-II): from individual species to whole genera.</title>
        <authorList>
            <person name="Goeker M."/>
        </authorList>
    </citation>
    <scope>NUCLEOTIDE SEQUENCE [LARGE SCALE GENOMIC DNA]</scope>
    <source>
        <strain evidence="2 3">VM1</strain>
    </source>
</reference>
<accession>A0A3M0BE65</accession>
<dbReference type="GO" id="GO:0016747">
    <property type="term" value="F:acyltransferase activity, transferring groups other than amino-acyl groups"/>
    <property type="evidence" value="ECO:0007669"/>
    <property type="project" value="InterPro"/>
</dbReference>
<gene>
    <name evidence="2" type="ORF">CLV39_1329</name>
</gene>
<dbReference type="AlphaFoldDB" id="A0A3M0BE65"/>